<evidence type="ECO:0000313" key="1">
    <source>
        <dbReference type="EMBL" id="KAA6387755.1"/>
    </source>
</evidence>
<dbReference type="InterPro" id="IPR015943">
    <property type="entry name" value="WD40/YVTN_repeat-like_dom_sf"/>
</dbReference>
<dbReference type="Proteomes" id="UP000324800">
    <property type="component" value="Unassembled WGS sequence"/>
</dbReference>
<sequence>MYLQLDRLIAAGTNCGRGHIFDLRMGDKGQVGTVCEQCDQSFHSPMLSECITKIAAHPIHPILVTAGADGNIKVFTSNQP</sequence>
<dbReference type="AlphaFoldDB" id="A0A5J4VYT5"/>
<dbReference type="InterPro" id="IPR036322">
    <property type="entry name" value="WD40_repeat_dom_sf"/>
</dbReference>
<evidence type="ECO:0000313" key="2">
    <source>
        <dbReference type="Proteomes" id="UP000324800"/>
    </source>
</evidence>
<dbReference type="EMBL" id="SNRW01004245">
    <property type="protein sequence ID" value="KAA6387755.1"/>
    <property type="molecule type" value="Genomic_DNA"/>
</dbReference>
<name>A0A5J4VYT5_9EUKA</name>
<accession>A0A5J4VYT5</accession>
<reference evidence="1 2" key="1">
    <citation type="submission" date="2019-03" db="EMBL/GenBank/DDBJ databases">
        <title>Single cell metagenomics reveals metabolic interactions within the superorganism composed of flagellate Streblomastix strix and complex community of Bacteroidetes bacteria on its surface.</title>
        <authorList>
            <person name="Treitli S.C."/>
            <person name="Kolisko M."/>
            <person name="Husnik F."/>
            <person name="Keeling P."/>
            <person name="Hampl V."/>
        </authorList>
    </citation>
    <scope>NUCLEOTIDE SEQUENCE [LARGE SCALE GENOMIC DNA]</scope>
    <source>
        <strain evidence="1">ST1C</strain>
    </source>
</reference>
<dbReference type="SUPFAM" id="SSF50978">
    <property type="entry name" value="WD40 repeat-like"/>
    <property type="match status" value="1"/>
</dbReference>
<comment type="caution">
    <text evidence="1">The sequence shown here is derived from an EMBL/GenBank/DDBJ whole genome shotgun (WGS) entry which is preliminary data.</text>
</comment>
<protein>
    <submittedName>
        <fullName evidence="1">Uncharacterized protein</fullName>
    </submittedName>
</protein>
<organism evidence="1 2">
    <name type="scientific">Streblomastix strix</name>
    <dbReference type="NCBI Taxonomy" id="222440"/>
    <lineage>
        <taxon>Eukaryota</taxon>
        <taxon>Metamonada</taxon>
        <taxon>Preaxostyla</taxon>
        <taxon>Oxymonadida</taxon>
        <taxon>Streblomastigidae</taxon>
        <taxon>Streblomastix</taxon>
    </lineage>
</organism>
<dbReference type="Gene3D" id="2.130.10.10">
    <property type="entry name" value="YVTN repeat-like/Quinoprotein amine dehydrogenase"/>
    <property type="match status" value="1"/>
</dbReference>
<proteinExistence type="predicted"/>
<gene>
    <name evidence="1" type="ORF">EZS28_016718</name>
</gene>